<dbReference type="OrthoDB" id="9793801at2"/>
<reference evidence="4" key="3">
    <citation type="submission" date="2018-04" db="EMBL/GenBank/DDBJ databases">
        <authorList>
            <person name="Sheh A."/>
            <person name="Shen Z."/>
            <person name="Mannion A.J."/>
            <person name="Fox J.G."/>
        </authorList>
    </citation>
    <scope>NUCLEOTIDE SEQUENCE</scope>
    <source>
        <strain evidence="4">MIT 97-6194</strain>
    </source>
</reference>
<dbReference type="Gene3D" id="1.10.287.470">
    <property type="entry name" value="Helix hairpin bin"/>
    <property type="match status" value="1"/>
</dbReference>
<protein>
    <submittedName>
        <fullName evidence="4">Biotin/lipoyl-binding protein</fullName>
    </submittedName>
</protein>
<proteinExistence type="predicted"/>
<reference evidence="4 5" key="1">
    <citation type="journal article" date="2014" name="Genome Announc.">
        <title>Draft genome sequences of eight enterohepatic helicobacter species isolated from both laboratory and wild rodents.</title>
        <authorList>
            <person name="Sheh A."/>
            <person name="Shen Z."/>
            <person name="Fox J.G."/>
        </authorList>
    </citation>
    <scope>NUCLEOTIDE SEQUENCE [LARGE SCALE GENOMIC DNA]</scope>
    <source>
        <strain evidence="4 5">MIT 97-6194</strain>
    </source>
</reference>
<feature type="domain" description="Multidrug resistance protein MdtA-like barrel-sandwich hybrid" evidence="2">
    <location>
        <begin position="53"/>
        <end position="243"/>
    </location>
</feature>
<dbReference type="AlphaFoldDB" id="A0A347VV34"/>
<comment type="caution">
    <text evidence="4">The sequence shown here is derived from an EMBL/GenBank/DDBJ whole genome shotgun (WGS) entry which is preliminary data.</text>
</comment>
<evidence type="ECO:0000313" key="3">
    <source>
        <dbReference type="EMBL" id="MWV69086.1"/>
    </source>
</evidence>
<feature type="transmembrane region" description="Helical" evidence="1">
    <location>
        <begin position="12"/>
        <end position="36"/>
    </location>
</feature>
<evidence type="ECO:0000313" key="4">
    <source>
        <dbReference type="EMBL" id="TLD93996.1"/>
    </source>
</evidence>
<reference evidence="3 6" key="4">
    <citation type="submission" date="2019-12" db="EMBL/GenBank/DDBJ databases">
        <title>Multi-Generational Helicobacter saguini Isolates.</title>
        <authorList>
            <person name="Mannion A."/>
            <person name="Shen Z."/>
            <person name="Fox J.G."/>
        </authorList>
    </citation>
    <scope>NUCLEOTIDE SEQUENCE [LARGE SCALE GENOMIC DNA]</scope>
    <source>
        <strain evidence="3">16-048</strain>
        <strain evidence="6">16-048 (F4)</strain>
    </source>
</reference>
<dbReference type="Pfam" id="PF25917">
    <property type="entry name" value="BSH_RND"/>
    <property type="match status" value="1"/>
</dbReference>
<evidence type="ECO:0000256" key="1">
    <source>
        <dbReference type="SAM" id="Phobius"/>
    </source>
</evidence>
<evidence type="ECO:0000313" key="6">
    <source>
        <dbReference type="Proteomes" id="UP000477070"/>
    </source>
</evidence>
<gene>
    <name evidence="3" type="ORF">DCO61_03380</name>
    <name evidence="4" type="ORF">LS64_007495</name>
</gene>
<keyword evidence="1" id="KW-1133">Transmembrane helix</keyword>
<evidence type="ECO:0000259" key="2">
    <source>
        <dbReference type="Pfam" id="PF25917"/>
    </source>
</evidence>
<dbReference type="EMBL" id="JRMP02000011">
    <property type="protein sequence ID" value="TLD93996.1"/>
    <property type="molecule type" value="Genomic_DNA"/>
</dbReference>
<keyword evidence="1" id="KW-0472">Membrane</keyword>
<sequence>MLQIPQDKKKRLSLVFIGILAVLIITWLVVTFYRAYLPKKQMFQGQIAAREYSVSSKLAGRVDKILVHKGDVVKKGDVIFTIASPELDAKYAQAQAGYEAAKALNAEATHGSRDETIESAKDVWQAAAAQAKLAQKTYSRIEQLYKDGVVSLQRRDESHAAYESAKYNESTAYQQYKLALSGTRDETKRAALEKERAALGQLQEVEAYMADIEALAPASGEVSNILVHSGELAPSGFPVVMLVDLADSWLRIGIDENHLSRFNKDSVFSGYIPALDKTINFKVTHIAVMGDFATWKATASTQNYDMKTFEVEARPVEKVDGLRVGMSVLVYGE</sequence>
<dbReference type="InterPro" id="IPR058625">
    <property type="entry name" value="MdtA-like_BSH"/>
</dbReference>
<name>A0A347VV34_9HELI</name>
<reference evidence="4 5" key="2">
    <citation type="journal article" date="2016" name="Infect. Immun.">
        <title>Helicobacter saguini, a Novel Helicobacter Isolated from Cotton-Top Tamarins with Ulcerative Colitis, Has Proinflammatory Properties and Induces Typhlocolitis and Dysplasia in Gnotobiotic IL-10-/- Mice.</title>
        <authorList>
            <person name="Shen Z."/>
            <person name="Mannion A."/>
            <person name="Whary M.T."/>
            <person name="Muthupalani S."/>
            <person name="Sheh A."/>
            <person name="Feng Y."/>
            <person name="Gong G."/>
            <person name="Vandamme P."/>
            <person name="Holcombe H.R."/>
            <person name="Paster B.J."/>
            <person name="Fox J.G."/>
        </authorList>
    </citation>
    <scope>NUCLEOTIDE SEQUENCE [LARGE SCALE GENOMIC DNA]</scope>
    <source>
        <strain evidence="4 5">MIT 97-6194</strain>
    </source>
</reference>
<keyword evidence="1" id="KW-0812">Transmembrane</keyword>
<dbReference type="SUPFAM" id="SSF111369">
    <property type="entry name" value="HlyD-like secretion proteins"/>
    <property type="match status" value="2"/>
</dbReference>
<dbReference type="RefSeq" id="WP_052062596.1">
    <property type="nucleotide sequence ID" value="NZ_JRMP02000011.1"/>
</dbReference>
<dbReference type="PANTHER" id="PTHR30438">
    <property type="entry name" value="36 KDA ANTIGEN-RELATED"/>
    <property type="match status" value="1"/>
</dbReference>
<accession>A0A347VV34</accession>
<dbReference type="Gene3D" id="2.40.30.170">
    <property type="match status" value="1"/>
</dbReference>
<dbReference type="PANTHER" id="PTHR30438:SF1">
    <property type="entry name" value="36 KDA ANTIGEN"/>
    <property type="match status" value="1"/>
</dbReference>
<dbReference type="Gene3D" id="2.40.50.100">
    <property type="match status" value="1"/>
</dbReference>
<dbReference type="Proteomes" id="UP000477070">
    <property type="component" value="Unassembled WGS sequence"/>
</dbReference>
<dbReference type="STRING" id="1548018.LS64_10535"/>
<organism evidence="4 5">
    <name type="scientific">Helicobacter saguini</name>
    <dbReference type="NCBI Taxonomy" id="1548018"/>
    <lineage>
        <taxon>Bacteria</taxon>
        <taxon>Pseudomonadati</taxon>
        <taxon>Campylobacterota</taxon>
        <taxon>Epsilonproteobacteria</taxon>
        <taxon>Campylobacterales</taxon>
        <taxon>Helicobacteraceae</taxon>
        <taxon>Helicobacter</taxon>
    </lineage>
</organism>
<keyword evidence="5" id="KW-1185">Reference proteome</keyword>
<dbReference type="Proteomes" id="UP000029714">
    <property type="component" value="Unassembled WGS sequence"/>
</dbReference>
<evidence type="ECO:0000313" key="5">
    <source>
        <dbReference type="Proteomes" id="UP000029714"/>
    </source>
</evidence>
<dbReference type="EMBL" id="QBIU01000001">
    <property type="protein sequence ID" value="MWV69086.1"/>
    <property type="molecule type" value="Genomic_DNA"/>
</dbReference>